<name>A0A5B8UE30_9BACT</name>
<feature type="chain" id="PRO_5023082834" evidence="1">
    <location>
        <begin position="23"/>
        <end position="352"/>
    </location>
</feature>
<dbReference type="Proteomes" id="UP000321204">
    <property type="component" value="Chromosome"/>
</dbReference>
<dbReference type="KEGG" id="fgg:FSB75_02250"/>
<keyword evidence="3" id="KW-1185">Reference proteome</keyword>
<feature type="signal peptide" evidence="1">
    <location>
        <begin position="1"/>
        <end position="22"/>
    </location>
</feature>
<dbReference type="AlphaFoldDB" id="A0A5B8UE30"/>
<sequence>MKCLYHCTLLFLFTAPFCVATAQTTRTDTAFQHLTQKAFFSEEQILPLTLRSDFQTLKHKKKKDAFQTATVSFIGSDGQLIIEPVQIAARGEFRREHCDMPSLTINFNVQDSGPLSSLKKLKMVCSCNTRDYQQELLLKEFLVYKIYNLLTDMSFKVRLVKLNYVDTNRKDKADEQYAFFIEDLNALAKRNHCKPYEVKKPTPLITDRAQSTLLYIFQFMIGNLDWSVLNQHNVKLIQARNDSLSAPYAVPYDFDFCGLVNAPYAFPQEEFNVEKVTDRVYRGHPANEAEVAIATQIFTDKKEAIYRLVNGFALLSEAQRKSMIKFLDEFYRTLNNKRDVRDIFINVSRKNR</sequence>
<dbReference type="EMBL" id="CP042433">
    <property type="protein sequence ID" value="QEC54768.1"/>
    <property type="molecule type" value="Genomic_DNA"/>
</dbReference>
<gene>
    <name evidence="2" type="ORF">FSB75_02250</name>
</gene>
<reference evidence="2 3" key="1">
    <citation type="journal article" date="2015" name="Int. J. Syst. Evol. Microbiol.">
        <title>Flavisolibacter ginsenosidimutans sp. nov., with ginsenoside-converting activity isolated from soil used for cultivating ginseng.</title>
        <authorList>
            <person name="Zhao Y."/>
            <person name="Liu Q."/>
            <person name="Kang M.S."/>
            <person name="Jin F."/>
            <person name="Yu H."/>
            <person name="Im W.T."/>
        </authorList>
    </citation>
    <scope>NUCLEOTIDE SEQUENCE [LARGE SCALE GENOMIC DNA]</scope>
    <source>
        <strain evidence="2 3">Gsoil 636</strain>
    </source>
</reference>
<organism evidence="2 3">
    <name type="scientific">Flavisolibacter ginsenosidimutans</name>
    <dbReference type="NCBI Taxonomy" id="661481"/>
    <lineage>
        <taxon>Bacteria</taxon>
        <taxon>Pseudomonadati</taxon>
        <taxon>Bacteroidota</taxon>
        <taxon>Chitinophagia</taxon>
        <taxon>Chitinophagales</taxon>
        <taxon>Chitinophagaceae</taxon>
        <taxon>Flavisolibacter</taxon>
    </lineage>
</organism>
<evidence type="ECO:0000256" key="1">
    <source>
        <dbReference type="SAM" id="SignalP"/>
    </source>
</evidence>
<evidence type="ECO:0000313" key="3">
    <source>
        <dbReference type="Proteomes" id="UP000321204"/>
    </source>
</evidence>
<dbReference type="RefSeq" id="WP_146782105.1">
    <property type="nucleotide sequence ID" value="NZ_BAABIO010000006.1"/>
</dbReference>
<evidence type="ECO:0000313" key="2">
    <source>
        <dbReference type="EMBL" id="QEC54768.1"/>
    </source>
</evidence>
<protein>
    <submittedName>
        <fullName evidence="2">Uncharacterized protein</fullName>
    </submittedName>
</protein>
<keyword evidence="1" id="KW-0732">Signal</keyword>
<accession>A0A5B8UE30</accession>
<dbReference type="OrthoDB" id="662693at2"/>
<proteinExistence type="predicted"/>